<dbReference type="RefSeq" id="WP_252445383.1">
    <property type="nucleotide sequence ID" value="NZ_JAGSOV010000077.1"/>
</dbReference>
<name>A0ABT1AAS4_9PSEU</name>
<feature type="domain" description="HTH marR-type" evidence="1">
    <location>
        <begin position="12"/>
        <end position="144"/>
    </location>
</feature>
<organism evidence="2 3">
    <name type="scientific">Pseudonocardia humida</name>
    <dbReference type="NCBI Taxonomy" id="2800819"/>
    <lineage>
        <taxon>Bacteria</taxon>
        <taxon>Bacillati</taxon>
        <taxon>Actinomycetota</taxon>
        <taxon>Actinomycetes</taxon>
        <taxon>Pseudonocardiales</taxon>
        <taxon>Pseudonocardiaceae</taxon>
        <taxon>Pseudonocardia</taxon>
    </lineage>
</organism>
<evidence type="ECO:0000313" key="2">
    <source>
        <dbReference type="EMBL" id="MCO1660103.1"/>
    </source>
</evidence>
<keyword evidence="3" id="KW-1185">Reference proteome</keyword>
<sequence>MALPEAPDDPDRPDVANALRVLLAQTHDVEDTLARRLGLGVSDVIALQHLVDHTELGPVDLGHLLRIRSASATALVDRLQSAGHVRRVRHPTDGRRVVLALTDSARTEAGAALAPMLGALGAVIAEFTPDEQRSIARFLNRATEALAAFAAEPPPPPAR</sequence>
<dbReference type="Gene3D" id="1.10.10.10">
    <property type="entry name" value="Winged helix-like DNA-binding domain superfamily/Winged helix DNA-binding domain"/>
    <property type="match status" value="1"/>
</dbReference>
<protein>
    <submittedName>
        <fullName evidence="2">MarR family transcriptional regulator</fullName>
    </submittedName>
</protein>
<dbReference type="InterPro" id="IPR036388">
    <property type="entry name" value="WH-like_DNA-bd_sf"/>
</dbReference>
<evidence type="ECO:0000259" key="1">
    <source>
        <dbReference type="PROSITE" id="PS50995"/>
    </source>
</evidence>
<dbReference type="PANTHER" id="PTHR33164">
    <property type="entry name" value="TRANSCRIPTIONAL REGULATOR, MARR FAMILY"/>
    <property type="match status" value="1"/>
</dbReference>
<reference evidence="2" key="1">
    <citation type="submission" date="2021-04" db="EMBL/GenBank/DDBJ databases">
        <title>Pseudonocardia sp. nov., isolated from sandy soil of mangrove forest.</title>
        <authorList>
            <person name="Zan Z."/>
            <person name="Huang R."/>
            <person name="Liu W."/>
        </authorList>
    </citation>
    <scope>NUCLEOTIDE SEQUENCE</scope>
    <source>
        <strain evidence="2">S2-4</strain>
    </source>
</reference>
<dbReference type="InterPro" id="IPR036390">
    <property type="entry name" value="WH_DNA-bd_sf"/>
</dbReference>
<dbReference type="SMART" id="SM00347">
    <property type="entry name" value="HTH_MARR"/>
    <property type="match status" value="1"/>
</dbReference>
<proteinExistence type="predicted"/>
<comment type="caution">
    <text evidence="2">The sequence shown here is derived from an EMBL/GenBank/DDBJ whole genome shotgun (WGS) entry which is preliminary data.</text>
</comment>
<dbReference type="EMBL" id="JAGSOV010000077">
    <property type="protein sequence ID" value="MCO1660103.1"/>
    <property type="molecule type" value="Genomic_DNA"/>
</dbReference>
<gene>
    <name evidence="2" type="ORF">KDL28_34095</name>
</gene>
<dbReference type="PRINTS" id="PR00598">
    <property type="entry name" value="HTHMARR"/>
</dbReference>
<dbReference type="InterPro" id="IPR039422">
    <property type="entry name" value="MarR/SlyA-like"/>
</dbReference>
<dbReference type="Proteomes" id="UP001165283">
    <property type="component" value="Unassembled WGS sequence"/>
</dbReference>
<dbReference type="PANTHER" id="PTHR33164:SF106">
    <property type="entry name" value="TRANSCRIPTIONAL REGULATORY PROTEIN"/>
    <property type="match status" value="1"/>
</dbReference>
<accession>A0ABT1AAS4</accession>
<dbReference type="InterPro" id="IPR000835">
    <property type="entry name" value="HTH_MarR-typ"/>
</dbReference>
<evidence type="ECO:0000313" key="3">
    <source>
        <dbReference type="Proteomes" id="UP001165283"/>
    </source>
</evidence>
<dbReference type="Pfam" id="PF12802">
    <property type="entry name" value="MarR_2"/>
    <property type="match status" value="1"/>
</dbReference>
<dbReference type="SUPFAM" id="SSF46785">
    <property type="entry name" value="Winged helix' DNA-binding domain"/>
    <property type="match status" value="1"/>
</dbReference>
<dbReference type="PROSITE" id="PS50995">
    <property type="entry name" value="HTH_MARR_2"/>
    <property type="match status" value="1"/>
</dbReference>